<reference evidence="1" key="2">
    <citation type="submission" date="2020-04" db="EMBL/GenBank/DDBJ databases">
        <authorList>
            <person name="Santos R.A.C."/>
            <person name="Steenwyk J.L."/>
            <person name="Rivero-Menendez O."/>
            <person name="Mead M.E."/>
            <person name="Silva L.P."/>
            <person name="Bastos R.W."/>
            <person name="Alastruey-Izquierdo A."/>
            <person name="Goldman G.H."/>
            <person name="Rokas A."/>
        </authorList>
    </citation>
    <scope>NUCLEOTIDE SEQUENCE</scope>
    <source>
        <strain evidence="1">CNM-CM8927</strain>
    </source>
</reference>
<organism evidence="1 2">
    <name type="scientific">Aspergillus lentulus</name>
    <dbReference type="NCBI Taxonomy" id="293939"/>
    <lineage>
        <taxon>Eukaryota</taxon>
        <taxon>Fungi</taxon>
        <taxon>Dikarya</taxon>
        <taxon>Ascomycota</taxon>
        <taxon>Pezizomycotina</taxon>
        <taxon>Eurotiomycetes</taxon>
        <taxon>Eurotiomycetidae</taxon>
        <taxon>Eurotiales</taxon>
        <taxon>Aspergillaceae</taxon>
        <taxon>Aspergillus</taxon>
        <taxon>Aspergillus subgen. Fumigati</taxon>
    </lineage>
</organism>
<name>A0AAN5YNU2_ASPLE</name>
<reference evidence="1" key="1">
    <citation type="journal article" date="2020" name="bioRxiv">
        <title>Genomic and phenotypic heterogeneity of clinical isolates of the human pathogens Aspergillus fumigatus, Aspergillus lentulus and Aspergillus fumigatiaffinis.</title>
        <authorList>
            <person name="dos Santos R.A.C."/>
            <person name="Steenwyk J.L."/>
            <person name="Rivero-Menendez O."/>
            <person name="Mead M.E."/>
            <person name="Silva L.P."/>
            <person name="Bastos R.W."/>
            <person name="Alastruey-Izquierdo A."/>
            <person name="Goldman G.H."/>
            <person name="Rokas A."/>
        </authorList>
    </citation>
    <scope>NUCLEOTIDE SEQUENCE</scope>
    <source>
        <strain evidence="1">CNM-CM8927</strain>
    </source>
</reference>
<sequence>MGTPPNTYMEPKTCGTVAALAELQPSLTRYHFLHFLGAHTSMIFRKSGINNPCCKTDFCEQFSLLMMAEMTAGMYMAVTCNDVPDGDSNLLSLMRSIASVTRLRAWWLCTLHCRACPENNESSRATGRMTIPRMARKIYLDWVTERHAEWDINTPAKEEDLSDRYNIPATITTNRATWPASCKHLGATLKITVDITNFPWGKPAYALQQTLAKASGYTTDVMYTEDAMKALRHIERTYFSTANRAKLSPTNLDNWPLSLGANRYLTRVLMSIGATTATPPAFIK</sequence>
<dbReference type="AlphaFoldDB" id="A0AAN5YNU2"/>
<gene>
    <name evidence="1" type="ORF">CNMCM8927_008512</name>
</gene>
<dbReference type="Proteomes" id="UP000649114">
    <property type="component" value="Unassembled WGS sequence"/>
</dbReference>
<accession>A0AAN5YNU2</accession>
<evidence type="ECO:0000313" key="2">
    <source>
        <dbReference type="Proteomes" id="UP000649114"/>
    </source>
</evidence>
<evidence type="ECO:0000313" key="1">
    <source>
        <dbReference type="EMBL" id="KAF4203654.1"/>
    </source>
</evidence>
<comment type="caution">
    <text evidence="1">The sequence shown here is derived from an EMBL/GenBank/DDBJ whole genome shotgun (WGS) entry which is preliminary data.</text>
</comment>
<proteinExistence type="predicted"/>
<protein>
    <submittedName>
        <fullName evidence="1">Uncharacterized protein</fullName>
    </submittedName>
</protein>
<dbReference type="EMBL" id="JAAAPU010000075">
    <property type="protein sequence ID" value="KAF4203654.1"/>
    <property type="molecule type" value="Genomic_DNA"/>
</dbReference>